<gene>
    <name evidence="2" type="ORF">CLV34_2278</name>
</gene>
<comment type="caution">
    <text evidence="2">The sequence shown here is derived from an EMBL/GenBank/DDBJ whole genome shotgun (WGS) entry which is preliminary data.</text>
</comment>
<evidence type="ECO:0000313" key="2">
    <source>
        <dbReference type="EMBL" id="PJI91019.1"/>
    </source>
</evidence>
<organism evidence="2 3">
    <name type="scientific">Luteimicrobium subarcticum</name>
    <dbReference type="NCBI Taxonomy" id="620910"/>
    <lineage>
        <taxon>Bacteria</taxon>
        <taxon>Bacillati</taxon>
        <taxon>Actinomycetota</taxon>
        <taxon>Actinomycetes</taxon>
        <taxon>Micrococcales</taxon>
        <taxon>Luteimicrobium</taxon>
    </lineage>
</organism>
<dbReference type="AlphaFoldDB" id="A0A2M8WJB6"/>
<name>A0A2M8WJB6_9MICO</name>
<sequence>MTTTPDGEWSTSEIISSEEGLTAETGGATPGNGPEGVDLDESADEVAERGAEVAEESGRVTSPGPDSTDAGGVAQELPEGTGRTPGPGPEETDVERG</sequence>
<dbReference type="RefSeq" id="WP_100350418.1">
    <property type="nucleotide sequence ID" value="NZ_PGTZ01000009.1"/>
</dbReference>
<proteinExistence type="predicted"/>
<dbReference type="Proteomes" id="UP000231586">
    <property type="component" value="Unassembled WGS sequence"/>
</dbReference>
<evidence type="ECO:0000256" key="1">
    <source>
        <dbReference type="SAM" id="MobiDB-lite"/>
    </source>
</evidence>
<dbReference type="EMBL" id="PGTZ01000009">
    <property type="protein sequence ID" value="PJI91019.1"/>
    <property type="molecule type" value="Genomic_DNA"/>
</dbReference>
<feature type="compositionally biased region" description="Low complexity" evidence="1">
    <location>
        <begin position="8"/>
        <end position="19"/>
    </location>
</feature>
<reference evidence="2 3" key="1">
    <citation type="submission" date="2017-11" db="EMBL/GenBank/DDBJ databases">
        <title>Genomic Encyclopedia of Archaeal and Bacterial Type Strains, Phase II (KMG-II): From Individual Species to Whole Genera.</title>
        <authorList>
            <person name="Goeker M."/>
        </authorList>
    </citation>
    <scope>NUCLEOTIDE SEQUENCE [LARGE SCALE GENOMIC DNA]</scope>
    <source>
        <strain evidence="2 3">DSM 22413</strain>
    </source>
</reference>
<feature type="compositionally biased region" description="Basic and acidic residues" evidence="1">
    <location>
        <begin position="46"/>
        <end position="58"/>
    </location>
</feature>
<feature type="region of interest" description="Disordered" evidence="1">
    <location>
        <begin position="1"/>
        <end position="97"/>
    </location>
</feature>
<evidence type="ECO:0000313" key="3">
    <source>
        <dbReference type="Proteomes" id="UP000231586"/>
    </source>
</evidence>
<keyword evidence="3" id="KW-1185">Reference proteome</keyword>
<protein>
    <submittedName>
        <fullName evidence="2">Uncharacterized protein</fullName>
    </submittedName>
</protein>
<accession>A0A2M8WJB6</accession>